<keyword evidence="2" id="KW-1133">Transmembrane helix</keyword>
<evidence type="ECO:0000313" key="3">
    <source>
        <dbReference type="EMBL" id="PWW80261.1"/>
    </source>
</evidence>
<keyword evidence="4" id="KW-1185">Reference proteome</keyword>
<dbReference type="OrthoDB" id="10496550at2759"/>
<organism evidence="3 4">
    <name type="scientific">Tuber magnatum</name>
    <name type="common">white Piedmont truffle</name>
    <dbReference type="NCBI Taxonomy" id="42249"/>
    <lineage>
        <taxon>Eukaryota</taxon>
        <taxon>Fungi</taxon>
        <taxon>Dikarya</taxon>
        <taxon>Ascomycota</taxon>
        <taxon>Pezizomycotina</taxon>
        <taxon>Pezizomycetes</taxon>
        <taxon>Pezizales</taxon>
        <taxon>Tuberaceae</taxon>
        <taxon>Tuber</taxon>
    </lineage>
</organism>
<gene>
    <name evidence="3" type="ORF">C7212DRAFT_361217</name>
</gene>
<feature type="region of interest" description="Disordered" evidence="1">
    <location>
        <begin position="241"/>
        <end position="307"/>
    </location>
</feature>
<dbReference type="AlphaFoldDB" id="A0A317T499"/>
<keyword evidence="2" id="KW-0472">Membrane</keyword>
<feature type="transmembrane region" description="Helical" evidence="2">
    <location>
        <begin position="78"/>
        <end position="95"/>
    </location>
</feature>
<sequence>MGLPSTLPSLLPTPEPYIPHCYITSPIYTRDLLTIYREMGDTVTLWPSLVTQVVSHIMALSYTFIITRDNVQVQVYSGWVRLLCIGAIGLLISGVSKHLSALLDLMGCSEWREPVWVMLCNIVVFSCVHSIYLIATAEPQLVSGASPSRGSFPDPEELDRGDYTVSLVIKHEANQTRLMNNTRKEEDHRAIARRVSPFLRTLGEGLDDLLGLRGRDEGGGDWMSRGASPLADFWDFSAPPTYRSPSGSRRSTGDESGGDTTSCVRPWISNPAFDTNGTGNTTTSNRSGRQRGENPYPGGPAACRGGSLGITKHSKKLPFIYGISEKQTFISTTVHYAYCKPYHKPYDG</sequence>
<keyword evidence="2" id="KW-0812">Transmembrane</keyword>
<feature type="transmembrane region" description="Helical" evidence="2">
    <location>
        <begin position="115"/>
        <end position="135"/>
    </location>
</feature>
<evidence type="ECO:0000256" key="2">
    <source>
        <dbReference type="SAM" id="Phobius"/>
    </source>
</evidence>
<name>A0A317T499_9PEZI</name>
<feature type="compositionally biased region" description="Low complexity" evidence="1">
    <location>
        <begin position="275"/>
        <end position="287"/>
    </location>
</feature>
<comment type="caution">
    <text evidence="3">The sequence shown here is derived from an EMBL/GenBank/DDBJ whole genome shotgun (WGS) entry which is preliminary data.</text>
</comment>
<evidence type="ECO:0000313" key="4">
    <source>
        <dbReference type="Proteomes" id="UP000246991"/>
    </source>
</evidence>
<feature type="transmembrane region" description="Helical" evidence="2">
    <location>
        <begin position="45"/>
        <end position="66"/>
    </location>
</feature>
<proteinExistence type="predicted"/>
<reference evidence="3 4" key="1">
    <citation type="submission" date="2018-03" db="EMBL/GenBank/DDBJ databases">
        <title>Genomes of Pezizomycetes fungi and the evolution of truffles.</title>
        <authorList>
            <person name="Murat C."/>
            <person name="Payen T."/>
            <person name="Noel B."/>
            <person name="Kuo A."/>
            <person name="Martin F.M."/>
        </authorList>
    </citation>
    <scope>NUCLEOTIDE SEQUENCE [LARGE SCALE GENOMIC DNA]</scope>
    <source>
        <strain evidence="3">091103-1</strain>
    </source>
</reference>
<protein>
    <submittedName>
        <fullName evidence="3">Uncharacterized protein</fullName>
    </submittedName>
</protein>
<dbReference type="EMBL" id="PYWC01000004">
    <property type="protein sequence ID" value="PWW80261.1"/>
    <property type="molecule type" value="Genomic_DNA"/>
</dbReference>
<dbReference type="Proteomes" id="UP000246991">
    <property type="component" value="Unassembled WGS sequence"/>
</dbReference>
<accession>A0A317T499</accession>
<evidence type="ECO:0000256" key="1">
    <source>
        <dbReference type="SAM" id="MobiDB-lite"/>
    </source>
</evidence>